<sequence length="186" mass="20953">MALAFWNPEISKLQAIYKPATDRVLSWLRSLYGCSMDTKVNYYRTLANNAAREGKEMSDNILNDLQTAIELRIEAANWFRRAGTAHVEECSKHEHMISVLQAILSAFYPSLPMVPTPGPSTGPTPPTAPSPSPAWRENVPPRPQRWRPPQFQPVQPSSGVVTPVRCASVPRALKLHLIHHHSWRML</sequence>
<dbReference type="InterPro" id="IPR046539">
    <property type="entry name" value="DUF6604"/>
</dbReference>
<name>A0A1C1CN94_9EURO</name>
<keyword evidence="4" id="KW-1185">Reference proteome</keyword>
<evidence type="ECO:0000313" key="3">
    <source>
        <dbReference type="EMBL" id="OCT49953.1"/>
    </source>
</evidence>
<dbReference type="Proteomes" id="UP000094526">
    <property type="component" value="Unassembled WGS sequence"/>
</dbReference>
<gene>
    <name evidence="3" type="ORF">CLCR_07654</name>
</gene>
<dbReference type="OrthoDB" id="4159683at2759"/>
<dbReference type="Pfam" id="PF20253">
    <property type="entry name" value="DUF6604"/>
    <property type="match status" value="1"/>
</dbReference>
<accession>A0A1C1CN94</accession>
<dbReference type="AlphaFoldDB" id="A0A1C1CN94"/>
<evidence type="ECO:0000313" key="4">
    <source>
        <dbReference type="Proteomes" id="UP000094526"/>
    </source>
</evidence>
<evidence type="ECO:0000256" key="1">
    <source>
        <dbReference type="SAM" id="MobiDB-lite"/>
    </source>
</evidence>
<dbReference type="EMBL" id="LGRB01000010">
    <property type="protein sequence ID" value="OCT49953.1"/>
    <property type="molecule type" value="Genomic_DNA"/>
</dbReference>
<feature type="region of interest" description="Disordered" evidence="1">
    <location>
        <begin position="115"/>
        <end position="159"/>
    </location>
</feature>
<feature type="compositionally biased region" description="Low complexity" evidence="1">
    <location>
        <begin position="147"/>
        <end position="156"/>
    </location>
</feature>
<feature type="compositionally biased region" description="Pro residues" evidence="1">
    <location>
        <begin position="115"/>
        <end position="132"/>
    </location>
</feature>
<evidence type="ECO:0000259" key="2">
    <source>
        <dbReference type="Pfam" id="PF20253"/>
    </source>
</evidence>
<organism evidence="3 4">
    <name type="scientific">Cladophialophora carrionii</name>
    <dbReference type="NCBI Taxonomy" id="86049"/>
    <lineage>
        <taxon>Eukaryota</taxon>
        <taxon>Fungi</taxon>
        <taxon>Dikarya</taxon>
        <taxon>Ascomycota</taxon>
        <taxon>Pezizomycotina</taxon>
        <taxon>Eurotiomycetes</taxon>
        <taxon>Chaetothyriomycetidae</taxon>
        <taxon>Chaetothyriales</taxon>
        <taxon>Herpotrichiellaceae</taxon>
        <taxon>Cladophialophora</taxon>
    </lineage>
</organism>
<comment type="caution">
    <text evidence="3">The sequence shown here is derived from an EMBL/GenBank/DDBJ whole genome shotgun (WGS) entry which is preliminary data.</text>
</comment>
<proteinExistence type="predicted"/>
<feature type="domain" description="DUF6604" evidence="2">
    <location>
        <begin position="40"/>
        <end position="119"/>
    </location>
</feature>
<protein>
    <recommendedName>
        <fullName evidence="2">DUF6604 domain-containing protein</fullName>
    </recommendedName>
</protein>
<reference evidence="4" key="1">
    <citation type="submission" date="2015-07" db="EMBL/GenBank/DDBJ databases">
        <authorList>
            <person name="Teixeira M.M."/>
            <person name="Souza R.C."/>
            <person name="Almeida L.G."/>
            <person name="Vicente V.A."/>
            <person name="de Hoog S."/>
            <person name="Bocca A.L."/>
            <person name="de Almeida S.R."/>
            <person name="Vasconcelos A.T."/>
            <person name="Felipe M.S."/>
        </authorList>
    </citation>
    <scope>NUCLEOTIDE SEQUENCE [LARGE SCALE GENOMIC DNA]</scope>
    <source>
        <strain evidence="4">KSF</strain>
    </source>
</reference>
<dbReference type="VEuPathDB" id="FungiDB:CLCR_07654"/>